<dbReference type="RefSeq" id="WP_128084388.1">
    <property type="nucleotide sequence ID" value="NZ_CP071405.1"/>
</dbReference>
<evidence type="ECO:0000259" key="1">
    <source>
        <dbReference type="Pfam" id="PF18593"/>
    </source>
</evidence>
<dbReference type="Proteomes" id="UP000317747">
    <property type="component" value="Unassembled WGS sequence"/>
</dbReference>
<dbReference type="AlphaFoldDB" id="A0A506PWX2"/>
<protein>
    <recommendedName>
        <fullName evidence="1">CdiI immunity protein domain-containing protein</fullName>
    </recommendedName>
</protein>
<feature type="domain" description="CdiI immunity protein" evidence="1">
    <location>
        <begin position="4"/>
        <end position="93"/>
    </location>
</feature>
<evidence type="ECO:0000313" key="2">
    <source>
        <dbReference type="EMBL" id="TPV38009.1"/>
    </source>
</evidence>
<comment type="caution">
    <text evidence="2">The sequence shown here is derived from an EMBL/GenBank/DDBJ whole genome shotgun (WGS) entry which is preliminary data.</text>
</comment>
<evidence type="ECO:0000313" key="3">
    <source>
        <dbReference type="Proteomes" id="UP000317747"/>
    </source>
</evidence>
<dbReference type="Pfam" id="PF18593">
    <property type="entry name" value="CdiI_2"/>
    <property type="match status" value="1"/>
</dbReference>
<dbReference type="InterPro" id="IPR041129">
    <property type="entry name" value="CdiI_2"/>
</dbReference>
<sequence length="98" mass="11614">MQNFYFLDQLVFGYFNQDADIINDGEDTIEGIIRLYKKSAPDWMLNDLIEEVDEFIAAYGSGVEEAFRQRYEFDFSPELWETTAREFLMTVRKLSSMK</sequence>
<accession>A0A506PWX2</accession>
<keyword evidence="3" id="KW-1185">Reference proteome</keyword>
<proteinExistence type="predicted"/>
<gene>
    <name evidence="2" type="ORF">FJW01_18570</name>
</gene>
<dbReference type="OrthoDB" id="6624269at2"/>
<reference evidence="2 3" key="1">
    <citation type="submission" date="2019-06" db="EMBL/GenBank/DDBJ databases">
        <title>Taxogenomics and systematics of the genus Pantoea.</title>
        <authorList>
            <person name="Tambong J.T."/>
        </authorList>
    </citation>
    <scope>NUCLEOTIDE SEQUENCE [LARGE SCALE GENOMIC DNA]</scope>
    <source>
        <strain evidence="2 3">LMG 24200</strain>
    </source>
</reference>
<organism evidence="2 3">
    <name type="scientific">Pantoea deleyi</name>
    <dbReference type="NCBI Taxonomy" id="470932"/>
    <lineage>
        <taxon>Bacteria</taxon>
        <taxon>Pseudomonadati</taxon>
        <taxon>Pseudomonadota</taxon>
        <taxon>Gammaproteobacteria</taxon>
        <taxon>Enterobacterales</taxon>
        <taxon>Erwiniaceae</taxon>
        <taxon>Pantoea</taxon>
    </lineage>
</organism>
<dbReference type="EMBL" id="VHJA01000068">
    <property type="protein sequence ID" value="TPV38009.1"/>
    <property type="molecule type" value="Genomic_DNA"/>
</dbReference>
<name>A0A506PWX2_9GAMM</name>